<dbReference type="InterPro" id="IPR003280">
    <property type="entry name" value="2pore_dom_K_chnl"/>
</dbReference>
<proteinExistence type="inferred from homology"/>
<evidence type="ECO:0000313" key="13">
    <source>
        <dbReference type="Proteomes" id="UP000835052"/>
    </source>
</evidence>
<protein>
    <recommendedName>
        <fullName evidence="11">Potassium channel domain-containing protein</fullName>
    </recommendedName>
</protein>
<name>A0A8S1GUF5_9PELO</name>
<comment type="caution">
    <text evidence="12">The sequence shown here is derived from an EMBL/GenBank/DDBJ whole genome shotgun (WGS) entry which is preliminary data.</text>
</comment>
<evidence type="ECO:0000256" key="8">
    <source>
        <dbReference type="RuleBase" id="RU003857"/>
    </source>
</evidence>
<dbReference type="PANTHER" id="PTHR11003">
    <property type="entry name" value="POTASSIUM CHANNEL, SUBFAMILY K"/>
    <property type="match status" value="1"/>
</dbReference>
<evidence type="ECO:0000256" key="10">
    <source>
        <dbReference type="SAM" id="Phobius"/>
    </source>
</evidence>
<evidence type="ECO:0000313" key="12">
    <source>
        <dbReference type="EMBL" id="CAD6186684.1"/>
    </source>
</evidence>
<feature type="transmembrane region" description="Helical" evidence="10">
    <location>
        <begin position="415"/>
        <end position="436"/>
    </location>
</feature>
<feature type="compositionally biased region" description="Polar residues" evidence="9">
    <location>
        <begin position="36"/>
        <end position="51"/>
    </location>
</feature>
<feature type="compositionally biased region" description="Acidic residues" evidence="9">
    <location>
        <begin position="542"/>
        <end position="561"/>
    </location>
</feature>
<dbReference type="OrthoDB" id="297496at2759"/>
<dbReference type="Proteomes" id="UP000835052">
    <property type="component" value="Unassembled WGS sequence"/>
</dbReference>
<accession>A0A8S1GUF5</accession>
<keyword evidence="6 10" id="KW-0472">Membrane</keyword>
<keyword evidence="7 8" id="KW-0407">Ion channel</keyword>
<evidence type="ECO:0000256" key="3">
    <source>
        <dbReference type="ARBA" id="ARBA00022692"/>
    </source>
</evidence>
<evidence type="ECO:0000256" key="9">
    <source>
        <dbReference type="SAM" id="MobiDB-lite"/>
    </source>
</evidence>
<feature type="region of interest" description="Disordered" evidence="9">
    <location>
        <begin position="535"/>
        <end position="565"/>
    </location>
</feature>
<keyword evidence="2 8" id="KW-0813">Transport</keyword>
<evidence type="ECO:0000256" key="1">
    <source>
        <dbReference type="ARBA" id="ARBA00004141"/>
    </source>
</evidence>
<evidence type="ECO:0000256" key="6">
    <source>
        <dbReference type="ARBA" id="ARBA00023136"/>
    </source>
</evidence>
<dbReference type="GO" id="GO:0015271">
    <property type="term" value="F:outward rectifier potassium channel activity"/>
    <property type="evidence" value="ECO:0007669"/>
    <property type="project" value="TreeGrafter"/>
</dbReference>
<feature type="compositionally biased region" description="Basic and acidic residues" evidence="9">
    <location>
        <begin position="1"/>
        <end position="25"/>
    </location>
</feature>
<feature type="domain" description="Potassium channel" evidence="11">
    <location>
        <begin position="368"/>
        <end position="438"/>
    </location>
</feature>
<evidence type="ECO:0000256" key="7">
    <source>
        <dbReference type="ARBA" id="ARBA00023303"/>
    </source>
</evidence>
<dbReference type="GO" id="GO:0022841">
    <property type="term" value="F:potassium ion leak channel activity"/>
    <property type="evidence" value="ECO:0007669"/>
    <property type="project" value="TreeGrafter"/>
</dbReference>
<dbReference type="Gene3D" id="1.10.287.70">
    <property type="match status" value="1"/>
</dbReference>
<feature type="transmembrane region" description="Helical" evidence="10">
    <location>
        <begin position="254"/>
        <end position="278"/>
    </location>
</feature>
<feature type="compositionally biased region" description="Basic and acidic residues" evidence="9">
    <location>
        <begin position="83"/>
        <end position="99"/>
    </location>
</feature>
<evidence type="ECO:0000259" key="11">
    <source>
        <dbReference type="Pfam" id="PF07885"/>
    </source>
</evidence>
<dbReference type="GO" id="GO:0030322">
    <property type="term" value="P:stabilization of membrane potential"/>
    <property type="evidence" value="ECO:0007669"/>
    <property type="project" value="TreeGrafter"/>
</dbReference>
<keyword evidence="13" id="KW-1185">Reference proteome</keyword>
<keyword evidence="5 8" id="KW-0406">Ion transport</keyword>
<feature type="compositionally biased region" description="Basic and acidic residues" evidence="9">
    <location>
        <begin position="57"/>
        <end position="66"/>
    </location>
</feature>
<dbReference type="Pfam" id="PF07885">
    <property type="entry name" value="Ion_trans_2"/>
    <property type="match status" value="2"/>
</dbReference>
<feature type="region of interest" description="Disordered" evidence="9">
    <location>
        <begin position="1"/>
        <end position="101"/>
    </location>
</feature>
<dbReference type="PANTHER" id="PTHR11003:SF307">
    <property type="entry name" value="POTASSIUM CHANNEL DOMAIN-CONTAINING PROTEIN"/>
    <property type="match status" value="1"/>
</dbReference>
<feature type="transmembrane region" description="Helical" evidence="10">
    <location>
        <begin position="360"/>
        <end position="380"/>
    </location>
</feature>
<keyword evidence="4 10" id="KW-1133">Transmembrane helix</keyword>
<comment type="similarity">
    <text evidence="8">Belongs to the two pore domain potassium channel (TC 1.A.1.8) family.</text>
</comment>
<feature type="transmembrane region" description="Helical" evidence="10">
    <location>
        <begin position="119"/>
        <end position="139"/>
    </location>
</feature>
<dbReference type="EMBL" id="CAJGYM010000005">
    <property type="protein sequence ID" value="CAD6186684.1"/>
    <property type="molecule type" value="Genomic_DNA"/>
</dbReference>
<dbReference type="InterPro" id="IPR013099">
    <property type="entry name" value="K_chnl_dom"/>
</dbReference>
<comment type="subcellular location">
    <subcellularLocation>
        <location evidence="1">Membrane</location>
        <topology evidence="1">Multi-pass membrane protein</topology>
    </subcellularLocation>
</comment>
<dbReference type="AlphaFoldDB" id="A0A8S1GUF5"/>
<evidence type="ECO:0000256" key="4">
    <source>
        <dbReference type="ARBA" id="ARBA00022989"/>
    </source>
</evidence>
<gene>
    <name evidence="12" type="ORF">CAUJ_LOCUS2603</name>
</gene>
<feature type="transmembrane region" description="Helical" evidence="10">
    <location>
        <begin position="392"/>
        <end position="409"/>
    </location>
</feature>
<organism evidence="12 13">
    <name type="scientific">Caenorhabditis auriculariae</name>
    <dbReference type="NCBI Taxonomy" id="2777116"/>
    <lineage>
        <taxon>Eukaryota</taxon>
        <taxon>Metazoa</taxon>
        <taxon>Ecdysozoa</taxon>
        <taxon>Nematoda</taxon>
        <taxon>Chromadorea</taxon>
        <taxon>Rhabditida</taxon>
        <taxon>Rhabditina</taxon>
        <taxon>Rhabditomorpha</taxon>
        <taxon>Rhabditoidea</taxon>
        <taxon>Rhabditidae</taxon>
        <taxon>Peloderinae</taxon>
        <taxon>Caenorhabditis</taxon>
    </lineage>
</organism>
<evidence type="ECO:0000256" key="2">
    <source>
        <dbReference type="ARBA" id="ARBA00022448"/>
    </source>
</evidence>
<keyword evidence="3 8" id="KW-0812">Transmembrane</keyword>
<sequence>MKKEDKKETKKKEQKPRSKSADNKWKVMNQGIGNVVSRSLPNFNKKATPNANGEVPAKPEEKETKKEKKKRKKKTADEEANEEQQRQLEEERQRKEAEKKKKVLIASRDERKKTLWRHVAWLVILFAYSLLGGLLFSAIEGGYETNQLIKKYEHDSEIYEKRTTYQEQLFRRLKDIEEDKSTSRSQKSDEYKLRLSREALDWYERKLGVLVEEPKVEETKWNLWGGIYYSASLYTTIGYGDFHPETESGRIVSMLYASIGIPLVFTILLDWGFLYFTWIEYGWNRLNEQFCQKSLQRGMDRKIRREKIRKVGSEMSLASTTPLIHRTTTQLSNPTQHIESVNPLTPLEVVLPVGEQVQTVPIKAALIFFFLWVQLSAFVIRIWEFEWTYFTAFYYFFNSLTTIGLGDVVTKPKFIVFNLALTLVGLSVVGLCIAIVQAKVKLVFDRMLRCIDAQYRIRQIDPQVATMSIIDDEDEGIKRLIQSQSIEDRVVFLFVDEHKKSMLKERWRQKSSMINKITQTYPSKADKYVQTGQRVYDQPMGDGDDSEYDEDEDEEGVEYDESGNKIHYPPSKRYIYTVFD</sequence>
<dbReference type="PRINTS" id="PR01333">
    <property type="entry name" value="2POREKCHANEL"/>
</dbReference>
<dbReference type="SUPFAM" id="SSF81324">
    <property type="entry name" value="Voltage-gated potassium channels"/>
    <property type="match status" value="2"/>
</dbReference>
<dbReference type="GO" id="GO:0005886">
    <property type="term" value="C:plasma membrane"/>
    <property type="evidence" value="ECO:0007669"/>
    <property type="project" value="TreeGrafter"/>
</dbReference>
<feature type="domain" description="Potassium channel" evidence="11">
    <location>
        <begin position="218"/>
        <end position="271"/>
    </location>
</feature>
<evidence type="ECO:0000256" key="5">
    <source>
        <dbReference type="ARBA" id="ARBA00023065"/>
    </source>
</evidence>
<reference evidence="12" key="1">
    <citation type="submission" date="2020-10" db="EMBL/GenBank/DDBJ databases">
        <authorList>
            <person name="Kikuchi T."/>
        </authorList>
    </citation>
    <scope>NUCLEOTIDE SEQUENCE</scope>
    <source>
        <strain evidence="12">NKZ352</strain>
    </source>
</reference>